<feature type="domain" description="Autotransporter" evidence="2">
    <location>
        <begin position="741"/>
        <end position="1028"/>
    </location>
</feature>
<dbReference type="InterPro" id="IPR005546">
    <property type="entry name" value="Autotransporte_beta"/>
</dbReference>
<dbReference type="Pfam" id="PF03797">
    <property type="entry name" value="Autotransporter"/>
    <property type="match status" value="1"/>
</dbReference>
<evidence type="ECO:0000259" key="2">
    <source>
        <dbReference type="PROSITE" id="PS51208"/>
    </source>
</evidence>
<dbReference type="InterPro" id="IPR036709">
    <property type="entry name" value="Autotransporte_beta_dom_sf"/>
</dbReference>
<comment type="caution">
    <text evidence="3">The sequence shown here is derived from an EMBL/GenBank/DDBJ whole genome shotgun (WGS) entry which is preliminary data.</text>
</comment>
<gene>
    <name evidence="3" type="ORF">J3R73_000493</name>
</gene>
<accession>A0ABU0F7W7</accession>
<dbReference type="PROSITE" id="PS51208">
    <property type="entry name" value="AUTOTRANSPORTER"/>
    <property type="match status" value="1"/>
</dbReference>
<keyword evidence="4" id="KW-1185">Reference proteome</keyword>
<organism evidence="3 4">
    <name type="scientific">Labrys monachus</name>
    <dbReference type="NCBI Taxonomy" id="217067"/>
    <lineage>
        <taxon>Bacteria</taxon>
        <taxon>Pseudomonadati</taxon>
        <taxon>Pseudomonadota</taxon>
        <taxon>Alphaproteobacteria</taxon>
        <taxon>Hyphomicrobiales</taxon>
        <taxon>Xanthobacteraceae</taxon>
        <taxon>Labrys</taxon>
    </lineage>
</organism>
<protein>
    <recommendedName>
        <fullName evidence="2">Autotransporter domain-containing protein</fullName>
    </recommendedName>
</protein>
<dbReference type="Proteomes" id="UP001237448">
    <property type="component" value="Unassembled WGS sequence"/>
</dbReference>
<name>A0ABU0F7W7_9HYPH</name>
<dbReference type="EMBL" id="JAUSVK010000001">
    <property type="protein sequence ID" value="MDQ0390701.1"/>
    <property type="molecule type" value="Genomic_DNA"/>
</dbReference>
<evidence type="ECO:0000313" key="4">
    <source>
        <dbReference type="Proteomes" id="UP001237448"/>
    </source>
</evidence>
<dbReference type="SMART" id="SM00869">
    <property type="entry name" value="Autotransporter"/>
    <property type="match status" value="1"/>
</dbReference>
<evidence type="ECO:0000256" key="1">
    <source>
        <dbReference type="SAM" id="MobiDB-lite"/>
    </source>
</evidence>
<dbReference type="Gene3D" id="2.40.128.130">
    <property type="entry name" value="Autotransporter beta-domain"/>
    <property type="match status" value="1"/>
</dbReference>
<reference evidence="3 4" key="1">
    <citation type="submission" date="2023-07" db="EMBL/GenBank/DDBJ databases">
        <title>Genomic Encyclopedia of Type Strains, Phase IV (KMG-IV): sequencing the most valuable type-strain genomes for metagenomic binning, comparative biology and taxonomic classification.</title>
        <authorList>
            <person name="Goeker M."/>
        </authorList>
    </citation>
    <scope>NUCLEOTIDE SEQUENCE [LARGE SCALE GENOMIC DNA]</scope>
    <source>
        <strain evidence="3 4">DSM 5896</strain>
    </source>
</reference>
<sequence>MGHRKTSSAAASSGRRCEAGSAAAWFAPPGRTSSHAARLTSLSLTTALAAIVATLVSPGAAEAACTTTTVSHDKTMNCSGTVSGGGSVYASSGTATVNLNGGTYTNSGGVGIQGSGKNGVTLTTTGTNSVTGSEDGIRLGSSDGSVTLDYFSASATGNDGFGIIVNAPNGDIEANYFSGSATGYGNSGLRLNAGGDITANSFSGTGTSDTGAGVRFDADGDVTANDFSGSGINTGGNGNGVHFVAGGSITATNFGGTGTSANASGIRLEAGENITFTSNASASASGGDYGLWAASSSLSSGIVSITTTGGSFSGTADAGAYLAGPTVTLDATDTSFSGGTDGVAASGANVQLTFTNATVTGDADQDGVGSGIRISNATTAQVTVGAGSTVTGSGQSLDDAVISITSSGSSTITVGAGALVSSWHYTGEGDSAGLATAAGDIAIATSGGATTIDNDGTIIGRVSLTDSNDTFNNNSSNTWITVGDNQFGAGNDTVNNVGRTETAVQGAVAETTNFYGLETFVNGDPDSEAAGLLTMIDETSGQIAFDGARDVTYVSGVFDGVGNSTVGLDTYLGKAGSTSDVLAIGGLDEDGNLIDGAVTLGQTALLIHDVNSGAGAFNLAGIEVVDVEDSSGVTYGKYDSSHTASFVISPESDDYSTEFGGVIDKGLFFYDLAVIGNDQYLVGLPDTEAFQLPKLVTGAQSIWQETSSLWLGRQADLRSYLDGSQRGTPASKATGADPRQPASAMPGVWVKMIGSWSSRNASNSFTAYGHTYHYDTGYRQDQYGFMAGIDFAKEGVGSTDGTLLFGMLGGYVTSNLDFHSSPNSADYTGESVGAYASYLNSGWFVDSLFKADFLSLTYKAPTLVSMGYSGQSTNARNLGFVLDAGYRMQMGTSGFIEPSATLNYVNTTIDKIAFGDGTTADFGGNDSLRGGVGARLGLRAYDTAAYGVEASLTGRLWYEFEGDNAVTLLNPGDPFVATDKLKGLFGEAGVGLKVFGKDNGWSGFTDASALFGEKYVAASVKAGLRYQW</sequence>
<dbReference type="SUPFAM" id="SSF103515">
    <property type="entry name" value="Autotransporter"/>
    <property type="match status" value="1"/>
</dbReference>
<feature type="region of interest" description="Disordered" evidence="1">
    <location>
        <begin position="722"/>
        <end position="743"/>
    </location>
</feature>
<proteinExistence type="predicted"/>
<evidence type="ECO:0000313" key="3">
    <source>
        <dbReference type="EMBL" id="MDQ0390701.1"/>
    </source>
</evidence>
<dbReference type="RefSeq" id="WP_307422061.1">
    <property type="nucleotide sequence ID" value="NZ_JAUSVK010000001.1"/>
</dbReference>